<organism evidence="1 2">
    <name type="scientific">Arthrobacter humicola</name>
    <dbReference type="NCBI Taxonomy" id="409291"/>
    <lineage>
        <taxon>Bacteria</taxon>
        <taxon>Bacillati</taxon>
        <taxon>Actinomycetota</taxon>
        <taxon>Actinomycetes</taxon>
        <taxon>Micrococcales</taxon>
        <taxon>Micrococcaceae</taxon>
        <taxon>Arthrobacter</taxon>
    </lineage>
</organism>
<dbReference type="Proteomes" id="UP001500102">
    <property type="component" value="Unassembled WGS sequence"/>
</dbReference>
<comment type="caution">
    <text evidence="1">The sequence shown here is derived from an EMBL/GenBank/DDBJ whole genome shotgun (WGS) entry which is preliminary data.</text>
</comment>
<dbReference type="EMBL" id="BAAAQB010000041">
    <property type="protein sequence ID" value="GAA2145528.1"/>
    <property type="molecule type" value="Genomic_DNA"/>
</dbReference>
<accession>A0ABN2ZPH3</accession>
<proteinExistence type="predicted"/>
<evidence type="ECO:0000313" key="1">
    <source>
        <dbReference type="EMBL" id="GAA2145528.1"/>
    </source>
</evidence>
<sequence length="78" mass="8880">MAVQTTLELRCHGGWTGPPYQLPWPSDMASVAIRKWPQVTIYWGWAGSPRTFPEEPTKDPNYPGSSPDGWGLFCMRQR</sequence>
<keyword evidence="2" id="KW-1185">Reference proteome</keyword>
<name>A0ABN2ZPH3_9MICC</name>
<protein>
    <submittedName>
        <fullName evidence="1">Uncharacterized protein</fullName>
    </submittedName>
</protein>
<reference evidence="1 2" key="1">
    <citation type="journal article" date="2019" name="Int. J. Syst. Evol. Microbiol.">
        <title>The Global Catalogue of Microorganisms (GCM) 10K type strain sequencing project: providing services to taxonomists for standard genome sequencing and annotation.</title>
        <authorList>
            <consortium name="The Broad Institute Genomics Platform"/>
            <consortium name="The Broad Institute Genome Sequencing Center for Infectious Disease"/>
            <person name="Wu L."/>
            <person name="Ma J."/>
        </authorList>
    </citation>
    <scope>NUCLEOTIDE SEQUENCE [LARGE SCALE GENOMIC DNA]</scope>
    <source>
        <strain evidence="1 2">JCM 15921</strain>
    </source>
</reference>
<evidence type="ECO:0000313" key="2">
    <source>
        <dbReference type="Proteomes" id="UP001500102"/>
    </source>
</evidence>
<gene>
    <name evidence="1" type="ORF">GCM10009825_38280</name>
</gene>